<dbReference type="AlphaFoldDB" id="A0A7S3ADP2"/>
<gene>
    <name evidence="3" type="ORF">RMAR00112_LOCUS35450</name>
    <name evidence="4" type="ORF">RMAR00112_LOCUS35452</name>
</gene>
<keyword evidence="1" id="KW-0489">Methyltransferase</keyword>
<evidence type="ECO:0000256" key="2">
    <source>
        <dbReference type="ARBA" id="ARBA00022679"/>
    </source>
</evidence>
<dbReference type="EMBL" id="HBHW01045619">
    <property type="protein sequence ID" value="CAE0067374.1"/>
    <property type="molecule type" value="Transcribed_RNA"/>
</dbReference>
<reference evidence="4" key="1">
    <citation type="submission" date="2021-01" db="EMBL/GenBank/DDBJ databases">
        <authorList>
            <person name="Corre E."/>
            <person name="Pelletier E."/>
            <person name="Niang G."/>
            <person name="Scheremetjew M."/>
            <person name="Finn R."/>
            <person name="Kale V."/>
            <person name="Holt S."/>
            <person name="Cochrane G."/>
            <person name="Meng A."/>
            <person name="Brown T."/>
            <person name="Cohen L."/>
        </authorList>
    </citation>
    <scope>NUCLEOTIDE SEQUENCE</scope>
    <source>
        <strain evidence="4">CCMP 769</strain>
    </source>
</reference>
<proteinExistence type="predicted"/>
<dbReference type="Gene3D" id="3.40.50.150">
    <property type="entry name" value="Vaccinia Virus protein VP39"/>
    <property type="match status" value="1"/>
</dbReference>
<evidence type="ECO:0000313" key="3">
    <source>
        <dbReference type="EMBL" id="CAE0067372.1"/>
    </source>
</evidence>
<accession>A0A7S3ADP2</accession>
<dbReference type="EMBL" id="HBHW01045617">
    <property type="protein sequence ID" value="CAE0067372.1"/>
    <property type="molecule type" value="Transcribed_RNA"/>
</dbReference>
<dbReference type="InterPro" id="IPR004398">
    <property type="entry name" value="RNA_MeTrfase_RsmD"/>
</dbReference>
<organism evidence="4">
    <name type="scientific">Rhodosorus marinus</name>
    <dbReference type="NCBI Taxonomy" id="101924"/>
    <lineage>
        <taxon>Eukaryota</taxon>
        <taxon>Rhodophyta</taxon>
        <taxon>Stylonematophyceae</taxon>
        <taxon>Stylonematales</taxon>
        <taxon>Stylonemataceae</taxon>
        <taxon>Rhodosorus</taxon>
    </lineage>
</organism>
<keyword evidence="2" id="KW-0808">Transferase</keyword>
<dbReference type="InterPro" id="IPR029063">
    <property type="entry name" value="SAM-dependent_MTases_sf"/>
</dbReference>
<dbReference type="PANTHER" id="PTHR43542:SF1">
    <property type="entry name" value="METHYLTRANSFERASE"/>
    <property type="match status" value="1"/>
</dbReference>
<evidence type="ECO:0000313" key="4">
    <source>
        <dbReference type="EMBL" id="CAE0067374.1"/>
    </source>
</evidence>
<evidence type="ECO:0008006" key="5">
    <source>
        <dbReference type="Google" id="ProtNLM"/>
    </source>
</evidence>
<evidence type="ECO:0000256" key="1">
    <source>
        <dbReference type="ARBA" id="ARBA00022603"/>
    </source>
</evidence>
<dbReference type="GO" id="GO:0031167">
    <property type="term" value="P:rRNA methylation"/>
    <property type="evidence" value="ECO:0007669"/>
    <property type="project" value="InterPro"/>
</dbReference>
<dbReference type="GO" id="GO:0008168">
    <property type="term" value="F:methyltransferase activity"/>
    <property type="evidence" value="ECO:0007669"/>
    <property type="project" value="UniProtKB-KW"/>
</dbReference>
<dbReference type="Pfam" id="PF03602">
    <property type="entry name" value="Cons_hypoth95"/>
    <property type="match status" value="2"/>
</dbReference>
<protein>
    <recommendedName>
        <fullName evidence="5">Trimethylguanosine synthase</fullName>
    </recommendedName>
</protein>
<sequence length="321" mass="35104">MDPAFVFGCIPPGSGGPGHGATACQRRKTGTKWIMAAEESEASSEKEKYKLGKVSAPRASKYGKRKFQVGNVKQQGKKYVEYVPAPQLRITGGSAKGRKLTSPDVYMRPMMGKVREAVYSMVGLLSFRNENEVLGFQLVFLLTHALAGDKQLYQFDALEGGMAVDMFCGSGSVGLEALSRGLDQAVFVDLSPVCTETCEKNVVHCGFEGRGRAINCTAEQMLLHPERYGVEGHAKLITLTPPYEEVDYGELMYAAAGSDLVGEGTFLVVEYPVELGSLEPAYRHRLVGIRNRKYGRTVIAIYACQPPRFVDPRPDEFASPV</sequence>
<name>A0A7S3ADP2_9RHOD</name>
<dbReference type="PANTHER" id="PTHR43542">
    <property type="entry name" value="METHYLTRANSFERASE"/>
    <property type="match status" value="1"/>
</dbReference>
<dbReference type="SUPFAM" id="SSF53335">
    <property type="entry name" value="S-adenosyl-L-methionine-dependent methyltransferases"/>
    <property type="match status" value="1"/>
</dbReference>